<evidence type="ECO:0000313" key="1">
    <source>
        <dbReference type="EMBL" id="GAI80433.1"/>
    </source>
</evidence>
<comment type="caution">
    <text evidence="1">The sequence shown here is derived from an EMBL/GenBank/DDBJ whole genome shotgun (WGS) entry which is preliminary data.</text>
</comment>
<name>X1RIH9_9ZZZZ</name>
<sequence length="142" mass="17281">YQHNKGSNVMVFEKWKNIVRLWLSIEKYWKIKNMIIWKAEKRYQSYIGKKTFPNRYDVIVLGDNEDVKLNEEYEEELDNYLRERGQKFLDSYEVMIYGQKGNGYWDKRKKTRWSKITDHITWSAEQTGEGRVENIIFGKKPI</sequence>
<evidence type="ECO:0008006" key="2">
    <source>
        <dbReference type="Google" id="ProtNLM"/>
    </source>
</evidence>
<reference evidence="1" key="1">
    <citation type="journal article" date="2014" name="Front. Microbiol.">
        <title>High frequency of phylogenetically diverse reductive dehalogenase-homologous genes in deep subseafloor sedimentary metagenomes.</title>
        <authorList>
            <person name="Kawai M."/>
            <person name="Futagami T."/>
            <person name="Toyoda A."/>
            <person name="Takaki Y."/>
            <person name="Nishi S."/>
            <person name="Hori S."/>
            <person name="Arai W."/>
            <person name="Tsubouchi T."/>
            <person name="Morono Y."/>
            <person name="Uchiyama I."/>
            <person name="Ito T."/>
            <person name="Fujiyama A."/>
            <person name="Inagaki F."/>
            <person name="Takami H."/>
        </authorList>
    </citation>
    <scope>NUCLEOTIDE SEQUENCE</scope>
    <source>
        <strain evidence="1">Expedition CK06-06</strain>
    </source>
</reference>
<protein>
    <recommendedName>
        <fullName evidence="2">DNA methylase N-4/N-6 domain-containing protein</fullName>
    </recommendedName>
</protein>
<dbReference type="AlphaFoldDB" id="X1RIH9"/>
<feature type="non-terminal residue" evidence="1">
    <location>
        <position position="142"/>
    </location>
</feature>
<feature type="non-terminal residue" evidence="1">
    <location>
        <position position="1"/>
    </location>
</feature>
<dbReference type="EMBL" id="BARW01013487">
    <property type="protein sequence ID" value="GAI80433.1"/>
    <property type="molecule type" value="Genomic_DNA"/>
</dbReference>
<gene>
    <name evidence="1" type="ORF">S12H4_24686</name>
</gene>
<proteinExistence type="predicted"/>
<organism evidence="1">
    <name type="scientific">marine sediment metagenome</name>
    <dbReference type="NCBI Taxonomy" id="412755"/>
    <lineage>
        <taxon>unclassified sequences</taxon>
        <taxon>metagenomes</taxon>
        <taxon>ecological metagenomes</taxon>
    </lineage>
</organism>
<accession>X1RIH9</accession>